<comment type="caution">
    <text evidence="1">The sequence shown here is derived from an EMBL/GenBank/DDBJ whole genome shotgun (WGS) entry which is preliminary data.</text>
</comment>
<evidence type="ECO:0000313" key="1">
    <source>
        <dbReference type="EMBL" id="MFD2961842.1"/>
    </source>
</evidence>
<evidence type="ECO:0008006" key="3">
    <source>
        <dbReference type="Google" id="ProtNLM"/>
    </source>
</evidence>
<sequence>MEINLRFTTEFETACDLLYWKPEEVLQAFIDQVSQAKFYSKRKKGREDYATAFILEMSRLNGKRLLPAKKIQEKYFEKWRTKIKQMDEEPNDAKRYKLYSAFFAEWRKEMIMNMSDQDFVIDVIKRKKELGIDQMG</sequence>
<proteinExistence type="predicted"/>
<dbReference type="Proteomes" id="UP001597560">
    <property type="component" value="Unassembled WGS sequence"/>
</dbReference>
<reference evidence="2" key="1">
    <citation type="journal article" date="2019" name="Int. J. Syst. Evol. Microbiol.">
        <title>The Global Catalogue of Microorganisms (GCM) 10K type strain sequencing project: providing services to taxonomists for standard genome sequencing and annotation.</title>
        <authorList>
            <consortium name="The Broad Institute Genomics Platform"/>
            <consortium name="The Broad Institute Genome Sequencing Center for Infectious Disease"/>
            <person name="Wu L."/>
            <person name="Ma J."/>
        </authorList>
    </citation>
    <scope>NUCLEOTIDE SEQUENCE [LARGE SCALE GENOMIC DNA]</scope>
    <source>
        <strain evidence="2">KCTC 23098</strain>
    </source>
</reference>
<keyword evidence="2" id="KW-1185">Reference proteome</keyword>
<accession>A0ABW6AX90</accession>
<name>A0ABW6AX90_9SPHI</name>
<gene>
    <name evidence="1" type="ORF">ACFS6J_08600</name>
</gene>
<dbReference type="EMBL" id="JBHUPA010000003">
    <property type="protein sequence ID" value="MFD2961842.1"/>
    <property type="molecule type" value="Genomic_DNA"/>
</dbReference>
<dbReference type="RefSeq" id="WP_377610121.1">
    <property type="nucleotide sequence ID" value="NZ_JBHUPA010000003.1"/>
</dbReference>
<evidence type="ECO:0000313" key="2">
    <source>
        <dbReference type="Proteomes" id="UP001597560"/>
    </source>
</evidence>
<protein>
    <recommendedName>
        <fullName evidence="3">Phage integrase SAM-like domain-containing protein</fullName>
    </recommendedName>
</protein>
<organism evidence="1 2">
    <name type="scientific">Olivibacter jilunii</name>
    <dbReference type="NCBI Taxonomy" id="985016"/>
    <lineage>
        <taxon>Bacteria</taxon>
        <taxon>Pseudomonadati</taxon>
        <taxon>Bacteroidota</taxon>
        <taxon>Sphingobacteriia</taxon>
        <taxon>Sphingobacteriales</taxon>
        <taxon>Sphingobacteriaceae</taxon>
        <taxon>Olivibacter</taxon>
    </lineage>
</organism>